<feature type="domain" description="Ice-binding protein C-terminal" evidence="3">
    <location>
        <begin position="284"/>
        <end position="309"/>
    </location>
</feature>
<gene>
    <name evidence="4" type="ORF">GCM10011611_20260</name>
</gene>
<reference evidence="4" key="2">
    <citation type="submission" date="2020-09" db="EMBL/GenBank/DDBJ databases">
        <authorList>
            <person name="Sun Q."/>
            <person name="Zhou Y."/>
        </authorList>
    </citation>
    <scope>NUCLEOTIDE SEQUENCE</scope>
    <source>
        <strain evidence="4">CGMCC 1.15725</strain>
    </source>
</reference>
<protein>
    <recommendedName>
        <fullName evidence="3">Ice-binding protein C-terminal domain-containing protein</fullName>
    </recommendedName>
</protein>
<accession>A0A8J3E4H1</accession>
<evidence type="ECO:0000313" key="5">
    <source>
        <dbReference type="Proteomes" id="UP000646365"/>
    </source>
</evidence>
<dbReference type="RefSeq" id="WP_189045164.1">
    <property type="nucleotide sequence ID" value="NZ_BMJQ01000004.1"/>
</dbReference>
<comment type="caution">
    <text evidence="4">The sequence shown here is derived from an EMBL/GenBank/DDBJ whole genome shotgun (WGS) entry which is preliminary data.</text>
</comment>
<dbReference type="NCBIfam" id="TIGR02595">
    <property type="entry name" value="PEP_CTERM"/>
    <property type="match status" value="1"/>
</dbReference>
<evidence type="ECO:0000256" key="2">
    <source>
        <dbReference type="SAM" id="SignalP"/>
    </source>
</evidence>
<proteinExistence type="predicted"/>
<organism evidence="4 5">
    <name type="scientific">Aliidongia dinghuensis</name>
    <dbReference type="NCBI Taxonomy" id="1867774"/>
    <lineage>
        <taxon>Bacteria</taxon>
        <taxon>Pseudomonadati</taxon>
        <taxon>Pseudomonadota</taxon>
        <taxon>Alphaproteobacteria</taxon>
        <taxon>Rhodospirillales</taxon>
        <taxon>Dongiaceae</taxon>
        <taxon>Aliidongia</taxon>
    </lineage>
</organism>
<evidence type="ECO:0000313" key="4">
    <source>
        <dbReference type="EMBL" id="GGF14413.1"/>
    </source>
</evidence>
<keyword evidence="2" id="KW-0732">Signal</keyword>
<feature type="region of interest" description="Disordered" evidence="1">
    <location>
        <begin position="267"/>
        <end position="288"/>
    </location>
</feature>
<dbReference type="EMBL" id="BMJQ01000004">
    <property type="protein sequence ID" value="GGF14413.1"/>
    <property type="molecule type" value="Genomic_DNA"/>
</dbReference>
<dbReference type="Proteomes" id="UP000646365">
    <property type="component" value="Unassembled WGS sequence"/>
</dbReference>
<keyword evidence="5" id="KW-1185">Reference proteome</keyword>
<name>A0A8J3E4H1_9PROT</name>
<dbReference type="AlphaFoldDB" id="A0A8J3E4H1"/>
<feature type="compositionally biased region" description="Low complexity" evidence="1">
    <location>
        <begin position="267"/>
        <end position="284"/>
    </location>
</feature>
<sequence length="316" mass="31836">MKRTFAGAAFCAAMIGLTVTGQAKADAIGFASLDFSAAFFSAPGSSTPADLSHVTFNSVSDVLTNAASLDASSGSDSANRTGLGQNSVDPALVSYGSYSGGQNNFGFTAANTTFSRSDSLLTGNLRDGNINANVVAETQVQNGHAGTANTSSTSASNDNFTANSNLTLVLNVAGTVATYTKLYNATGTSQSAHASTQFEVKLVDTSSSTTVLDFAPTALNTSLTASATPEQSGSSTPTAFALTSSVFTLIAHDHYTLTISQTVSSDATAPATANNPTAGDPTTTVPEPGTIALLGAGLACLGFLSFRRRQTEGAGA</sequence>
<evidence type="ECO:0000259" key="3">
    <source>
        <dbReference type="Pfam" id="PF07589"/>
    </source>
</evidence>
<reference evidence="4" key="1">
    <citation type="journal article" date="2014" name="Int. J. Syst. Evol. Microbiol.">
        <title>Complete genome sequence of Corynebacterium casei LMG S-19264T (=DSM 44701T), isolated from a smear-ripened cheese.</title>
        <authorList>
            <consortium name="US DOE Joint Genome Institute (JGI-PGF)"/>
            <person name="Walter F."/>
            <person name="Albersmeier A."/>
            <person name="Kalinowski J."/>
            <person name="Ruckert C."/>
        </authorList>
    </citation>
    <scope>NUCLEOTIDE SEQUENCE</scope>
    <source>
        <strain evidence="4">CGMCC 1.15725</strain>
    </source>
</reference>
<feature type="signal peptide" evidence="2">
    <location>
        <begin position="1"/>
        <end position="25"/>
    </location>
</feature>
<dbReference type="InterPro" id="IPR048213">
    <property type="entry name" value="EDSA_1-like"/>
</dbReference>
<dbReference type="InterPro" id="IPR013424">
    <property type="entry name" value="Ice-binding_C"/>
</dbReference>
<evidence type="ECO:0000256" key="1">
    <source>
        <dbReference type="SAM" id="MobiDB-lite"/>
    </source>
</evidence>
<dbReference type="NCBIfam" id="NF041538">
    <property type="entry name" value="PEP_EDSA_1"/>
    <property type="match status" value="1"/>
</dbReference>
<feature type="chain" id="PRO_5035278308" description="Ice-binding protein C-terminal domain-containing protein" evidence="2">
    <location>
        <begin position="26"/>
        <end position="316"/>
    </location>
</feature>
<dbReference type="Pfam" id="PF07589">
    <property type="entry name" value="PEP-CTERM"/>
    <property type="match status" value="1"/>
</dbReference>